<feature type="compositionally biased region" description="Basic and acidic residues" evidence="3">
    <location>
        <begin position="61"/>
        <end position="74"/>
    </location>
</feature>
<dbReference type="GeneID" id="26231757"/>
<dbReference type="EMBL" id="CP060777">
    <property type="protein sequence ID" value="QQK45869.1"/>
    <property type="molecule type" value="Genomic_DNA"/>
</dbReference>
<feature type="coiled-coil region" evidence="2">
    <location>
        <begin position="75"/>
        <end position="130"/>
    </location>
</feature>
<dbReference type="KEGG" id="pdp:PDIP_34370"/>
<evidence type="ECO:0000256" key="2">
    <source>
        <dbReference type="SAM" id="Coils"/>
    </source>
</evidence>
<dbReference type="InterPro" id="IPR001878">
    <property type="entry name" value="Znf_CCHC"/>
</dbReference>
<dbReference type="GO" id="GO:0008270">
    <property type="term" value="F:zinc ion binding"/>
    <property type="evidence" value="ECO:0007669"/>
    <property type="project" value="UniProtKB-KW"/>
</dbReference>
<keyword evidence="1" id="KW-0863">Zinc-finger</keyword>
<dbReference type="AlphaFoldDB" id="A0A7T6XR40"/>
<dbReference type="RefSeq" id="XP_014535814.1">
    <property type="nucleotide sequence ID" value="XM_014680328.1"/>
</dbReference>
<feature type="compositionally biased region" description="Acidic residues" evidence="3">
    <location>
        <begin position="19"/>
        <end position="28"/>
    </location>
</feature>
<keyword evidence="2" id="KW-0175">Coiled coil</keyword>
<reference evidence="5 6" key="1">
    <citation type="submission" date="2020-08" db="EMBL/GenBank/DDBJ databases">
        <title>The completed genome sequence of the pathogenic ascomycete fungus Penicillium digitatum.</title>
        <authorList>
            <person name="Wang M."/>
        </authorList>
    </citation>
    <scope>NUCLEOTIDE SEQUENCE [LARGE SCALE GENOMIC DNA]</scope>
    <source>
        <strain evidence="5 6">PdW03</strain>
    </source>
</reference>
<evidence type="ECO:0000256" key="1">
    <source>
        <dbReference type="PROSITE-ProRule" id="PRU00047"/>
    </source>
</evidence>
<evidence type="ECO:0000259" key="4">
    <source>
        <dbReference type="PROSITE" id="PS50158"/>
    </source>
</evidence>
<organism evidence="5 6">
    <name type="scientific">Penicillium digitatum</name>
    <name type="common">Green mold</name>
    <dbReference type="NCBI Taxonomy" id="36651"/>
    <lineage>
        <taxon>Eukaryota</taxon>
        <taxon>Fungi</taxon>
        <taxon>Dikarya</taxon>
        <taxon>Ascomycota</taxon>
        <taxon>Pezizomycotina</taxon>
        <taxon>Eurotiomycetes</taxon>
        <taxon>Eurotiomycetidae</taxon>
        <taxon>Eurotiales</taxon>
        <taxon>Aspergillaceae</taxon>
        <taxon>Penicillium</taxon>
    </lineage>
</organism>
<sequence>MAGSKRYPTNRGKQPVADLPEDEEESVEQEIVAALDPNTPTPEPQRPVDAGEDDSNGEGSSIRERLQKTPTRERFHELAREYQNLKRKVQELEDEVTVLHSDKIETEIVIESLTQERDEAIAHRDIAIRERGDLAFRLVNLQNQSSSSTPMVEAITNRKTTKMPDAPMFSDGKKVRFETWETVIRQKLEANADHYPLPVHRKLYVQSRCEGKAQLHIAPRMSSDSSNAYVDAEDMIVHLRPVFANPNRRAEAYTAYHKLIMTPKDHFTDFLAEFMQLAEEAAVIEENRKRDLYSKLPYLLQSQVMWAVNQDMVTFESFSKTCQSMSHEINLQQEAKTISRTRVTTILGSSAGTTTTTKPTYTPRVKREESSNPGRLSNSERDTLMKEGRCFNCKEQGHMTRDCPKKRLASTVATAHPSPRIIELDNGEDNDQGKADA</sequence>
<protein>
    <submittedName>
        <fullName evidence="5">Zinc finger, CCHC-type</fullName>
    </submittedName>
</protein>
<dbReference type="InterPro" id="IPR036875">
    <property type="entry name" value="Znf_CCHC_sf"/>
</dbReference>
<dbReference type="Pfam" id="PF00098">
    <property type="entry name" value="zf-CCHC"/>
    <property type="match status" value="1"/>
</dbReference>
<keyword evidence="1" id="KW-0479">Metal-binding</keyword>
<evidence type="ECO:0000313" key="6">
    <source>
        <dbReference type="Proteomes" id="UP000595662"/>
    </source>
</evidence>
<proteinExistence type="predicted"/>
<feature type="domain" description="CCHC-type" evidence="4">
    <location>
        <begin position="389"/>
        <end position="405"/>
    </location>
</feature>
<feature type="region of interest" description="Disordered" evidence="3">
    <location>
        <begin position="1"/>
        <end position="74"/>
    </location>
</feature>
<evidence type="ECO:0000256" key="3">
    <source>
        <dbReference type="SAM" id="MobiDB-lite"/>
    </source>
</evidence>
<dbReference type="PROSITE" id="PS50158">
    <property type="entry name" value="ZF_CCHC"/>
    <property type="match status" value="1"/>
</dbReference>
<dbReference type="SMART" id="SM00343">
    <property type="entry name" value="ZnF_C2HC"/>
    <property type="match status" value="1"/>
</dbReference>
<feature type="region of interest" description="Disordered" evidence="3">
    <location>
        <begin position="348"/>
        <end position="383"/>
    </location>
</feature>
<name>A0A7T6XR40_PENDI</name>
<dbReference type="VEuPathDB" id="FungiDB:PDIP_34370"/>
<dbReference type="Proteomes" id="UP000595662">
    <property type="component" value="Chromosome 4"/>
</dbReference>
<feature type="compositionally biased region" description="Low complexity" evidence="3">
    <location>
        <begin position="348"/>
        <end position="363"/>
    </location>
</feature>
<feature type="region of interest" description="Disordered" evidence="3">
    <location>
        <begin position="409"/>
        <end position="437"/>
    </location>
</feature>
<accession>A0A7T6XR40</accession>
<dbReference type="GO" id="GO:0003676">
    <property type="term" value="F:nucleic acid binding"/>
    <property type="evidence" value="ECO:0007669"/>
    <property type="project" value="InterPro"/>
</dbReference>
<dbReference type="Gene3D" id="4.10.60.10">
    <property type="entry name" value="Zinc finger, CCHC-type"/>
    <property type="match status" value="1"/>
</dbReference>
<keyword evidence="1" id="KW-0862">Zinc</keyword>
<dbReference type="SUPFAM" id="SSF57756">
    <property type="entry name" value="Retrovirus zinc finger-like domains"/>
    <property type="match status" value="1"/>
</dbReference>
<evidence type="ECO:0000313" key="5">
    <source>
        <dbReference type="EMBL" id="QQK45869.1"/>
    </source>
</evidence>
<gene>
    <name evidence="5" type="ORF">Pdw03_0767</name>
</gene>